<dbReference type="GO" id="GO:0019646">
    <property type="term" value="P:aerobic electron transport chain"/>
    <property type="evidence" value="ECO:0007669"/>
    <property type="project" value="InterPro"/>
</dbReference>
<dbReference type="InterPro" id="IPR013833">
    <property type="entry name" value="Cyt_c_oxidase_su3_a-hlx"/>
</dbReference>
<evidence type="ECO:0000256" key="3">
    <source>
        <dbReference type="ARBA" id="ARBA00022475"/>
    </source>
</evidence>
<dbReference type="PANTHER" id="PTHR11403:SF2">
    <property type="entry name" value="CYTOCHROME BO(3) UBIQUINOL OXIDASE SUBUNIT 3"/>
    <property type="match status" value="1"/>
</dbReference>
<evidence type="ECO:0000256" key="4">
    <source>
        <dbReference type="ARBA" id="ARBA00022692"/>
    </source>
</evidence>
<protein>
    <submittedName>
        <fullName evidence="10">Cytochrome C oxidase subunit I</fullName>
    </submittedName>
</protein>
<dbReference type="EMBL" id="LPWD01000470">
    <property type="protein sequence ID" value="ODR93392.1"/>
    <property type="molecule type" value="Genomic_DNA"/>
</dbReference>
<accession>A0A1E3VII2</accession>
<dbReference type="InterPro" id="IPR024791">
    <property type="entry name" value="Cyt_c/ubiquinol_Oxase_su3"/>
</dbReference>
<feature type="transmembrane region" description="Helical" evidence="8">
    <location>
        <begin position="138"/>
        <end position="163"/>
    </location>
</feature>
<dbReference type="InterPro" id="IPR035973">
    <property type="entry name" value="Cyt_c_oxidase_su3-like_sf"/>
</dbReference>
<evidence type="ECO:0000259" key="9">
    <source>
        <dbReference type="PROSITE" id="PS50253"/>
    </source>
</evidence>
<dbReference type="Gene3D" id="1.20.120.80">
    <property type="entry name" value="Cytochrome c oxidase, subunit III, four-helix bundle"/>
    <property type="match status" value="1"/>
</dbReference>
<dbReference type="RefSeq" id="WP_069625214.1">
    <property type="nucleotide sequence ID" value="NZ_LPWD01000470.1"/>
</dbReference>
<comment type="similarity">
    <text evidence="2 7">Belongs to the cytochrome c oxidase subunit 3 family.</text>
</comment>
<keyword evidence="4 7" id="KW-0812">Transmembrane</keyword>
<name>A0A1E3VII2_9HYPH</name>
<evidence type="ECO:0000313" key="10">
    <source>
        <dbReference type="EMBL" id="ODR93392.1"/>
    </source>
</evidence>
<proteinExistence type="inferred from homology"/>
<evidence type="ECO:0000313" key="11">
    <source>
        <dbReference type="Proteomes" id="UP000095042"/>
    </source>
</evidence>
<dbReference type="AlphaFoldDB" id="A0A1E3VII2"/>
<dbReference type="PANTHER" id="PTHR11403">
    <property type="entry name" value="CYTOCHROME C OXIDASE SUBUNIT III"/>
    <property type="match status" value="1"/>
</dbReference>
<evidence type="ECO:0000256" key="6">
    <source>
        <dbReference type="ARBA" id="ARBA00023136"/>
    </source>
</evidence>
<evidence type="ECO:0000256" key="5">
    <source>
        <dbReference type="ARBA" id="ARBA00022989"/>
    </source>
</evidence>
<keyword evidence="3" id="KW-1003">Cell membrane</keyword>
<reference evidence="10 11" key="1">
    <citation type="journal article" date="2016" name="Environ. Microbiol.">
        <title>New Methyloceanibacter diversity from North Sea sediments includes methanotroph containing solely the soluble methane monooxygenase.</title>
        <authorList>
            <person name="Vekeman B."/>
            <person name="Kerckhof F.M."/>
            <person name="Cremers G."/>
            <person name="de Vos P."/>
            <person name="Vandamme P."/>
            <person name="Boon N."/>
            <person name="Op den Camp H.J."/>
            <person name="Heylen K."/>
        </authorList>
    </citation>
    <scope>NUCLEOTIDE SEQUENCE [LARGE SCALE GENOMIC DNA]</scope>
    <source>
        <strain evidence="10 11">R-67177</strain>
    </source>
</reference>
<dbReference type="CDD" id="cd00386">
    <property type="entry name" value="Heme_Cu_Oxidase_III_like"/>
    <property type="match status" value="1"/>
</dbReference>
<dbReference type="SUPFAM" id="SSF81452">
    <property type="entry name" value="Cytochrome c oxidase subunit III-like"/>
    <property type="match status" value="1"/>
</dbReference>
<gene>
    <name evidence="10" type="ORF">AUC71_05250</name>
</gene>
<feature type="transmembrane region" description="Helical" evidence="8">
    <location>
        <begin position="95"/>
        <end position="118"/>
    </location>
</feature>
<comment type="subcellular location">
    <subcellularLocation>
        <location evidence="1 7">Cell membrane</location>
        <topology evidence="1 7">Multi-pass membrane protein</topology>
    </subcellularLocation>
</comment>
<comment type="caution">
    <text evidence="10">The sequence shown here is derived from an EMBL/GenBank/DDBJ whole genome shotgun (WGS) entry which is preliminary data.</text>
</comment>
<feature type="transmembrane region" description="Helical" evidence="8">
    <location>
        <begin position="175"/>
        <end position="194"/>
    </location>
</feature>
<feature type="transmembrane region" description="Helical" evidence="8">
    <location>
        <begin position="65"/>
        <end position="83"/>
    </location>
</feature>
<dbReference type="Pfam" id="PF00510">
    <property type="entry name" value="COX3"/>
    <property type="match status" value="1"/>
</dbReference>
<sequence length="203" mass="22300">MVEPRKSVITLPLGSIGHLTNGWWAMLFIILTEGALFAYLLFAYYYLAVQPQTAFPPSGVMSLRLSLPNTFVLLASSAAVWWGEQGIKRDKTGQVAAGFGIAFVLGAIFVGVQLVEWAEKPFTFATSAYSSLYFTVTGFHMAHVAAGLIMLAALFVWTLLGYFDRARNAPISIGAIYWHFVDAVWLAVFLTFYVTPYLGLGHG</sequence>
<evidence type="ECO:0000256" key="2">
    <source>
        <dbReference type="ARBA" id="ARBA00010581"/>
    </source>
</evidence>
<dbReference type="InterPro" id="IPR000298">
    <property type="entry name" value="Cyt_c_oxidase-like_su3"/>
</dbReference>
<keyword evidence="5 8" id="KW-1133">Transmembrane helix</keyword>
<evidence type="ECO:0000256" key="1">
    <source>
        <dbReference type="ARBA" id="ARBA00004651"/>
    </source>
</evidence>
<dbReference type="GO" id="GO:0005886">
    <property type="term" value="C:plasma membrane"/>
    <property type="evidence" value="ECO:0007669"/>
    <property type="project" value="UniProtKB-SubCell"/>
</dbReference>
<keyword evidence="11" id="KW-1185">Reference proteome</keyword>
<feature type="domain" description="Heme-copper oxidase subunit III family profile" evidence="9">
    <location>
        <begin position="24"/>
        <end position="197"/>
    </location>
</feature>
<feature type="transmembrane region" description="Helical" evidence="8">
    <location>
        <begin position="21"/>
        <end position="45"/>
    </location>
</feature>
<dbReference type="Proteomes" id="UP000095042">
    <property type="component" value="Unassembled WGS sequence"/>
</dbReference>
<dbReference type="PROSITE" id="PS50253">
    <property type="entry name" value="COX3"/>
    <property type="match status" value="1"/>
</dbReference>
<evidence type="ECO:0000256" key="8">
    <source>
        <dbReference type="SAM" id="Phobius"/>
    </source>
</evidence>
<evidence type="ECO:0000256" key="7">
    <source>
        <dbReference type="RuleBase" id="RU003376"/>
    </source>
</evidence>
<keyword evidence="6 8" id="KW-0472">Membrane</keyword>
<dbReference type="GO" id="GO:0004129">
    <property type="term" value="F:cytochrome-c oxidase activity"/>
    <property type="evidence" value="ECO:0007669"/>
    <property type="project" value="InterPro"/>
</dbReference>
<dbReference type="OrthoDB" id="9810850at2"/>
<organism evidence="10 11">
    <name type="scientific">Methyloceanibacter marginalis</name>
    <dbReference type="NCBI Taxonomy" id="1774971"/>
    <lineage>
        <taxon>Bacteria</taxon>
        <taxon>Pseudomonadati</taxon>
        <taxon>Pseudomonadota</taxon>
        <taxon>Alphaproteobacteria</taxon>
        <taxon>Hyphomicrobiales</taxon>
        <taxon>Hyphomicrobiaceae</taxon>
        <taxon>Methyloceanibacter</taxon>
    </lineage>
</organism>